<evidence type="ECO:0000313" key="2">
    <source>
        <dbReference type="Proteomes" id="UP000230002"/>
    </source>
</evidence>
<dbReference type="AlphaFoldDB" id="A0A2G8S8B8"/>
<name>A0A2G8S8B8_9APHY</name>
<reference evidence="1 2" key="1">
    <citation type="journal article" date="2015" name="Sci. Rep.">
        <title>Chromosome-level genome map provides insights into diverse defense mechanisms in the medicinal fungus Ganoderma sinense.</title>
        <authorList>
            <person name="Zhu Y."/>
            <person name="Xu J."/>
            <person name="Sun C."/>
            <person name="Zhou S."/>
            <person name="Xu H."/>
            <person name="Nelson D.R."/>
            <person name="Qian J."/>
            <person name="Song J."/>
            <person name="Luo H."/>
            <person name="Xiang L."/>
            <person name="Li Y."/>
            <person name="Xu Z."/>
            <person name="Ji A."/>
            <person name="Wang L."/>
            <person name="Lu S."/>
            <person name="Hayward A."/>
            <person name="Sun W."/>
            <person name="Li X."/>
            <person name="Schwartz D.C."/>
            <person name="Wang Y."/>
            <person name="Chen S."/>
        </authorList>
    </citation>
    <scope>NUCLEOTIDE SEQUENCE [LARGE SCALE GENOMIC DNA]</scope>
    <source>
        <strain evidence="1 2">ZZ0214-1</strain>
    </source>
</reference>
<accession>A0A2G8S8B8</accession>
<proteinExistence type="predicted"/>
<protein>
    <submittedName>
        <fullName evidence="1">Uncharacterized protein</fullName>
    </submittedName>
</protein>
<organism evidence="1 2">
    <name type="scientific">Ganoderma sinense ZZ0214-1</name>
    <dbReference type="NCBI Taxonomy" id="1077348"/>
    <lineage>
        <taxon>Eukaryota</taxon>
        <taxon>Fungi</taxon>
        <taxon>Dikarya</taxon>
        <taxon>Basidiomycota</taxon>
        <taxon>Agaricomycotina</taxon>
        <taxon>Agaricomycetes</taxon>
        <taxon>Polyporales</taxon>
        <taxon>Polyporaceae</taxon>
        <taxon>Ganoderma</taxon>
    </lineage>
</organism>
<dbReference type="EMBL" id="AYKW01000017">
    <property type="protein sequence ID" value="PIL29984.1"/>
    <property type="molecule type" value="Genomic_DNA"/>
</dbReference>
<evidence type="ECO:0000313" key="1">
    <source>
        <dbReference type="EMBL" id="PIL29984.1"/>
    </source>
</evidence>
<dbReference type="Proteomes" id="UP000230002">
    <property type="component" value="Unassembled WGS sequence"/>
</dbReference>
<keyword evidence="2" id="KW-1185">Reference proteome</keyword>
<comment type="caution">
    <text evidence="1">The sequence shown here is derived from an EMBL/GenBank/DDBJ whole genome shotgun (WGS) entry which is preliminary data.</text>
</comment>
<gene>
    <name evidence="1" type="ORF">GSI_07895</name>
</gene>
<sequence length="168" mass="19025">MSSLPDKYIGARQCFENALGISRDAIEDDQEEEVESYDSAVEIDEQLAHEDLDSLETDMEHFDPPITPRFQKLSVDAEGLGDDPSEGGALTIPMKRKSDHETMFSALKAASKNVVGNSTLQLYIRLWILFTTFCLAQGFIQNEHELEKMQPNFPSELPTWIALWIMNK</sequence>